<reference evidence="1 2" key="1">
    <citation type="submission" date="2016-05" db="EMBL/GenBank/DDBJ databases">
        <title>First whole genome sequencing of Entamoeba histolytica HM1:IMSS-clone-6.</title>
        <authorList>
            <person name="Mukherjee Avik.K."/>
            <person name="Izumyama S."/>
            <person name="Nakada-Tsukui K."/>
            <person name="Nozaki T."/>
        </authorList>
    </citation>
    <scope>NUCLEOTIDE SEQUENCE [LARGE SCALE GENOMIC DNA]</scope>
    <source>
        <strain evidence="1 2">HM1:IMSS clone 6</strain>
    </source>
</reference>
<dbReference type="VEuPathDB" id="AmoebaDB:EHI_092180"/>
<accession>A0A5K1U941</accession>
<protein>
    <submittedName>
        <fullName evidence="1">Uncharacterized protein</fullName>
    </submittedName>
</protein>
<dbReference type="VEuPathDB" id="AmoebaDB:EHI8A_005450"/>
<proteinExistence type="predicted"/>
<comment type="caution">
    <text evidence="1">The sequence shown here is derived from an EMBL/GenBank/DDBJ whole genome shotgun (WGS) entry which is preliminary data.</text>
</comment>
<dbReference type="OMA" id="NKRDICR"/>
<dbReference type="VEuPathDB" id="AmoebaDB:KM1_020780"/>
<gene>
    <name evidence="1" type="ORF">CL6EHI_092180</name>
</gene>
<dbReference type="VEuPathDB" id="AmoebaDB:EHI5A_020310"/>
<dbReference type="Proteomes" id="UP000078387">
    <property type="component" value="Unassembled WGS sequence"/>
</dbReference>
<dbReference type="EMBL" id="BDEQ01000001">
    <property type="protein sequence ID" value="GAT92451.1"/>
    <property type="molecule type" value="Genomic_DNA"/>
</dbReference>
<evidence type="ECO:0000313" key="1">
    <source>
        <dbReference type="EMBL" id="GAT92451.1"/>
    </source>
</evidence>
<sequence>MNQRHKEKFQAFRNYQTQQQTFLLALLNKNCSITISKPFKTSKVCLQFFKIETLKFSDTDIIQFESFVSQRCKQREKFDMKNGISEKTARRRSESNKRIISLGLMKDILTEHGAIFETERTSGKNGALVIETICSVSIDGKQFNKSDIERIAQTIYTLLIRRMRLCSFLILTKNDDEIQQKLQ</sequence>
<organism evidence="1 2">
    <name type="scientific">Entamoeba histolytica</name>
    <dbReference type="NCBI Taxonomy" id="5759"/>
    <lineage>
        <taxon>Eukaryota</taxon>
        <taxon>Amoebozoa</taxon>
        <taxon>Evosea</taxon>
        <taxon>Archamoebae</taxon>
        <taxon>Mastigamoebida</taxon>
        <taxon>Entamoebidae</taxon>
        <taxon>Entamoeba</taxon>
    </lineage>
</organism>
<name>A0A5K1U941_ENTHI</name>
<evidence type="ECO:0000313" key="2">
    <source>
        <dbReference type="Proteomes" id="UP000078387"/>
    </source>
</evidence>
<dbReference type="AlphaFoldDB" id="A0A5K1U941"/>
<dbReference type="VEuPathDB" id="AmoebaDB:EHI7A_008460"/>